<dbReference type="EMBL" id="FOAB01000004">
    <property type="protein sequence ID" value="SEL41201.1"/>
    <property type="molecule type" value="Genomic_DNA"/>
</dbReference>
<accession>A0A1H7PZ62</accession>
<proteinExistence type="predicted"/>
<organism evidence="1 2">
    <name type="scientific">Aquimarina amphilecti</name>
    <dbReference type="NCBI Taxonomy" id="1038014"/>
    <lineage>
        <taxon>Bacteria</taxon>
        <taxon>Pseudomonadati</taxon>
        <taxon>Bacteroidota</taxon>
        <taxon>Flavobacteriia</taxon>
        <taxon>Flavobacteriales</taxon>
        <taxon>Flavobacteriaceae</taxon>
        <taxon>Aquimarina</taxon>
    </lineage>
</organism>
<dbReference type="Proteomes" id="UP000198521">
    <property type="component" value="Unassembled WGS sequence"/>
</dbReference>
<dbReference type="AlphaFoldDB" id="A0A1H7PZ62"/>
<dbReference type="STRING" id="1038014.SAMN04487910_2376"/>
<evidence type="ECO:0000313" key="1">
    <source>
        <dbReference type="EMBL" id="SEL41201.1"/>
    </source>
</evidence>
<dbReference type="InterPro" id="IPR005901">
    <property type="entry name" value="GLPGLI"/>
</dbReference>
<dbReference type="Pfam" id="PF09697">
    <property type="entry name" value="Porph_ging"/>
    <property type="match status" value="1"/>
</dbReference>
<name>A0A1H7PZ62_AQUAM</name>
<protein>
    <submittedName>
        <fullName evidence="1">GLPGLI family protein</fullName>
    </submittedName>
</protein>
<reference evidence="1 2" key="1">
    <citation type="submission" date="2016-10" db="EMBL/GenBank/DDBJ databases">
        <authorList>
            <person name="de Groot N.N."/>
        </authorList>
    </citation>
    <scope>NUCLEOTIDE SEQUENCE [LARGE SCALE GENOMIC DNA]</scope>
    <source>
        <strain evidence="1 2">DSM 25232</strain>
    </source>
</reference>
<dbReference type="OrthoDB" id="1440774at2"/>
<gene>
    <name evidence="1" type="ORF">SAMN04487910_2376</name>
</gene>
<dbReference type="NCBIfam" id="TIGR01200">
    <property type="entry name" value="GLPGLI"/>
    <property type="match status" value="1"/>
</dbReference>
<evidence type="ECO:0000313" key="2">
    <source>
        <dbReference type="Proteomes" id="UP000198521"/>
    </source>
</evidence>
<keyword evidence="2" id="KW-1185">Reference proteome</keyword>
<sequence>MKTIRILLIFLFACMGNYAQEFTIFYNEVRKADYRQLRSSMLDIIPRTEDDISLIRDKAKDHSKELKSYEYSSVLRIDGNKSIYYPIERQYNDTINNSVTYGKGGKRVFISRETSEKEYKVVYINERKKKKSSVEYAYGKEYLIEEKLSKLNWKKTNETKKMFGYTCKKALLFKSLKKEFTGSYGVYTTKNQKPVEVWYTEDIDSSFGPAGYWGLPGLIVKVVEDDAVIVIDRILYTLDGFKVKPPNTGEKITREELEDIPMLLFNEH</sequence>
<dbReference type="RefSeq" id="WP_091408578.1">
    <property type="nucleotide sequence ID" value="NZ_FOAB01000004.1"/>
</dbReference>